<dbReference type="EMBL" id="JADBEM010000001">
    <property type="protein sequence ID" value="MBE1609323.1"/>
    <property type="molecule type" value="Genomic_DNA"/>
</dbReference>
<dbReference type="InterPro" id="IPR025847">
    <property type="entry name" value="MEDS_domain"/>
</dbReference>
<reference evidence="4" key="1">
    <citation type="submission" date="2020-10" db="EMBL/GenBank/DDBJ databases">
        <title>Sequencing the genomes of 1000 actinobacteria strains.</title>
        <authorList>
            <person name="Klenk H.-P."/>
        </authorList>
    </citation>
    <scope>NUCLEOTIDE SEQUENCE</scope>
    <source>
        <strain evidence="4">DSM 45354</strain>
    </source>
</reference>
<accession>A0A927N1P7</accession>
<dbReference type="SUPFAM" id="SSF55874">
    <property type="entry name" value="ATPase domain of HSP90 chaperone/DNA topoisomerase II/histidine kinase"/>
    <property type="match status" value="1"/>
</dbReference>
<evidence type="ECO:0000259" key="2">
    <source>
        <dbReference type="Pfam" id="PF13581"/>
    </source>
</evidence>
<dbReference type="NCBIfam" id="NF041045">
    <property type="entry name" value="RsbA_anti_sig"/>
    <property type="match status" value="1"/>
</dbReference>
<dbReference type="Proteomes" id="UP000638648">
    <property type="component" value="Unassembled WGS sequence"/>
</dbReference>
<feature type="domain" description="MEDS" evidence="3">
    <location>
        <begin position="14"/>
        <end position="158"/>
    </location>
</feature>
<dbReference type="CDD" id="cd16936">
    <property type="entry name" value="HATPase_RsbW-like"/>
    <property type="match status" value="1"/>
</dbReference>
<evidence type="ECO:0000259" key="3">
    <source>
        <dbReference type="Pfam" id="PF14417"/>
    </source>
</evidence>
<dbReference type="GO" id="GO:0004674">
    <property type="term" value="F:protein serine/threonine kinase activity"/>
    <property type="evidence" value="ECO:0007669"/>
    <property type="project" value="UniProtKB-KW"/>
</dbReference>
<sequence>MDETMGKGGGSLVHEALLYSDLPAFVQGALPFVLDGVRHGEPVLVAETPDKIEVLHGYLSDVDAPRVTFVDSTAEAKNPNRVIPDLICPFLAKHPHRHVRIICEWVWPERSRAAKLTAIQNEALTNVVDFLPATTMMCPYDISSLDPADIVSALRCHPTAVTGGGAPWTSHAFADPLTVASTCLEPFPEPVADYLTEIVIYHGTNVPLLLAFVAGHAAHNRMTRRRQEELEEAITEIADNALRHAEGPSTVRLWAQDGAIICEVRDRGHVDDPLIGRRPADPDAEHGHGLLRVNALCDLVQISPQSSGTTIRLHMQVNPPA</sequence>
<keyword evidence="1" id="KW-0723">Serine/threonine-protein kinase</keyword>
<dbReference type="Pfam" id="PF14417">
    <property type="entry name" value="MEDS"/>
    <property type="match status" value="1"/>
</dbReference>
<feature type="domain" description="Histidine kinase/HSP90-like ATPase" evidence="2">
    <location>
        <begin position="205"/>
        <end position="313"/>
    </location>
</feature>
<dbReference type="InterPro" id="IPR003594">
    <property type="entry name" value="HATPase_dom"/>
</dbReference>
<proteinExistence type="predicted"/>
<name>A0A927N1P7_9ACTN</name>
<organism evidence="4 5">
    <name type="scientific">Actinopolymorpha pittospori</name>
    <dbReference type="NCBI Taxonomy" id="648752"/>
    <lineage>
        <taxon>Bacteria</taxon>
        <taxon>Bacillati</taxon>
        <taxon>Actinomycetota</taxon>
        <taxon>Actinomycetes</taxon>
        <taxon>Propionibacteriales</taxon>
        <taxon>Actinopolymorphaceae</taxon>
        <taxon>Actinopolymorpha</taxon>
    </lineage>
</organism>
<protein>
    <submittedName>
        <fullName evidence="4">Anti-sigma regulatory factor (Ser/Thr protein kinase)</fullName>
    </submittedName>
</protein>
<dbReference type="AlphaFoldDB" id="A0A927N1P7"/>
<keyword evidence="1" id="KW-0808">Transferase</keyword>
<evidence type="ECO:0000313" key="5">
    <source>
        <dbReference type="Proteomes" id="UP000638648"/>
    </source>
</evidence>
<comment type="caution">
    <text evidence="4">The sequence shown here is derived from an EMBL/GenBank/DDBJ whole genome shotgun (WGS) entry which is preliminary data.</text>
</comment>
<dbReference type="Pfam" id="PF13581">
    <property type="entry name" value="HATPase_c_2"/>
    <property type="match status" value="1"/>
</dbReference>
<dbReference type="InterPro" id="IPR047718">
    <property type="entry name" value="RsbA-like_anti_sig"/>
</dbReference>
<dbReference type="Gene3D" id="3.30.565.10">
    <property type="entry name" value="Histidine kinase-like ATPase, C-terminal domain"/>
    <property type="match status" value="1"/>
</dbReference>
<evidence type="ECO:0000313" key="4">
    <source>
        <dbReference type="EMBL" id="MBE1609323.1"/>
    </source>
</evidence>
<evidence type="ECO:0000256" key="1">
    <source>
        <dbReference type="ARBA" id="ARBA00022527"/>
    </source>
</evidence>
<dbReference type="InterPro" id="IPR036890">
    <property type="entry name" value="HATPase_C_sf"/>
</dbReference>
<keyword evidence="1" id="KW-0418">Kinase</keyword>
<dbReference type="InterPro" id="IPR050267">
    <property type="entry name" value="Anti-sigma-factor_SerPK"/>
</dbReference>
<keyword evidence="5" id="KW-1185">Reference proteome</keyword>
<gene>
    <name evidence="4" type="ORF">HEB94_006171</name>
</gene>
<dbReference type="PANTHER" id="PTHR35526">
    <property type="entry name" value="ANTI-SIGMA-F FACTOR RSBW-RELATED"/>
    <property type="match status" value="1"/>
</dbReference>
<dbReference type="RefSeq" id="WP_192752918.1">
    <property type="nucleotide sequence ID" value="NZ_BAABJL010000142.1"/>
</dbReference>
<dbReference type="PANTHER" id="PTHR35526:SF3">
    <property type="entry name" value="ANTI-SIGMA-F FACTOR RSBW"/>
    <property type="match status" value="1"/>
</dbReference>